<proteinExistence type="predicted"/>
<evidence type="ECO:0000313" key="2">
    <source>
        <dbReference type="Proteomes" id="UP001057402"/>
    </source>
</evidence>
<keyword evidence="2" id="KW-1185">Reference proteome</keyword>
<evidence type="ECO:0000313" key="1">
    <source>
        <dbReference type="EMBL" id="KAI4326470.1"/>
    </source>
</evidence>
<sequence>MSDLTQKTTLQMKRFPKLFFCLKMEQQKAQQEGRIRPTQHMLEPLPRPTSLLRRIPQCLNLSPGWPSQDNRCPGSHAGAGVEELLHLGPREQADGREVMHVSKGVLLPC</sequence>
<protein>
    <submittedName>
        <fullName evidence="1">Uncharacterized protein</fullName>
    </submittedName>
</protein>
<name>A0ACB9MQC1_9MYRT</name>
<comment type="caution">
    <text evidence="1">The sequence shown here is derived from an EMBL/GenBank/DDBJ whole genome shotgun (WGS) entry which is preliminary data.</text>
</comment>
<reference evidence="2" key="1">
    <citation type="journal article" date="2023" name="Front. Plant Sci.">
        <title>Chromosomal-level genome assembly of Melastoma candidum provides insights into trichome evolution.</title>
        <authorList>
            <person name="Zhong Y."/>
            <person name="Wu W."/>
            <person name="Sun C."/>
            <person name="Zou P."/>
            <person name="Liu Y."/>
            <person name="Dai S."/>
            <person name="Zhou R."/>
        </authorList>
    </citation>
    <scope>NUCLEOTIDE SEQUENCE [LARGE SCALE GENOMIC DNA]</scope>
</reference>
<gene>
    <name evidence="1" type="ORF">MLD38_031783</name>
</gene>
<dbReference type="Proteomes" id="UP001057402">
    <property type="component" value="Chromosome 9"/>
</dbReference>
<accession>A0ACB9MQC1</accession>
<dbReference type="EMBL" id="CM042888">
    <property type="protein sequence ID" value="KAI4326470.1"/>
    <property type="molecule type" value="Genomic_DNA"/>
</dbReference>
<organism evidence="1 2">
    <name type="scientific">Melastoma candidum</name>
    <dbReference type="NCBI Taxonomy" id="119954"/>
    <lineage>
        <taxon>Eukaryota</taxon>
        <taxon>Viridiplantae</taxon>
        <taxon>Streptophyta</taxon>
        <taxon>Embryophyta</taxon>
        <taxon>Tracheophyta</taxon>
        <taxon>Spermatophyta</taxon>
        <taxon>Magnoliopsida</taxon>
        <taxon>eudicotyledons</taxon>
        <taxon>Gunneridae</taxon>
        <taxon>Pentapetalae</taxon>
        <taxon>rosids</taxon>
        <taxon>malvids</taxon>
        <taxon>Myrtales</taxon>
        <taxon>Melastomataceae</taxon>
        <taxon>Melastomatoideae</taxon>
        <taxon>Melastomateae</taxon>
        <taxon>Melastoma</taxon>
    </lineage>
</organism>